<sequence>MFAAVARRFFRFPLSAVEHGSERTALKDAVRARLLTERRIAAAPLERHVPLPRPDELHFERGADGLIESVNGRSVADFIGDLTYARAKEYLRRRVARTDLAFSDQKAGPVLSVLMDRKTGRLYEGINDMIRVPDDLHPVMQSRLEKLTRWSHDVAPFNHGSAHPPGEFPHFSEPGTHAEVIATSKALWERTADGEVVTPQTVSEFYFDNRWIRVKEGLEQAPCCANCTHFLYDVPNPVKYYDRYPNDNVTVDKFTPPYAESRG</sequence>
<proteinExistence type="predicted"/>
<reference evidence="1 2" key="1">
    <citation type="submission" date="2024-09" db="EMBL/GenBank/DDBJ databases">
        <authorList>
            <person name="Sun Q."/>
            <person name="Mori K."/>
        </authorList>
    </citation>
    <scope>NUCLEOTIDE SEQUENCE [LARGE SCALE GENOMIC DNA]</scope>
    <source>
        <strain evidence="1 2">TBRC 0563</strain>
    </source>
</reference>
<protein>
    <recommendedName>
        <fullName evidence="3">YwqJ-like deaminase</fullName>
    </recommendedName>
</protein>
<organism evidence="1 2">
    <name type="scientific">Actinoallomurus acaciae</name>
    <dbReference type="NCBI Taxonomy" id="502577"/>
    <lineage>
        <taxon>Bacteria</taxon>
        <taxon>Bacillati</taxon>
        <taxon>Actinomycetota</taxon>
        <taxon>Actinomycetes</taxon>
        <taxon>Streptosporangiales</taxon>
        <taxon>Thermomonosporaceae</taxon>
        <taxon>Actinoallomurus</taxon>
    </lineage>
</organism>
<evidence type="ECO:0000313" key="1">
    <source>
        <dbReference type="EMBL" id="MFB9830676.1"/>
    </source>
</evidence>
<accession>A0ABV5Y6Q8</accession>
<evidence type="ECO:0008006" key="3">
    <source>
        <dbReference type="Google" id="ProtNLM"/>
    </source>
</evidence>
<dbReference type="Proteomes" id="UP001589627">
    <property type="component" value="Unassembled WGS sequence"/>
</dbReference>
<keyword evidence="2" id="KW-1185">Reference proteome</keyword>
<gene>
    <name evidence="1" type="ORF">ACFFNX_00445</name>
</gene>
<evidence type="ECO:0000313" key="2">
    <source>
        <dbReference type="Proteomes" id="UP001589627"/>
    </source>
</evidence>
<name>A0ABV5Y6Q8_9ACTN</name>
<dbReference type="RefSeq" id="WP_378193251.1">
    <property type="nucleotide sequence ID" value="NZ_JBHLZP010000001.1"/>
</dbReference>
<comment type="caution">
    <text evidence="1">The sequence shown here is derived from an EMBL/GenBank/DDBJ whole genome shotgun (WGS) entry which is preliminary data.</text>
</comment>
<dbReference type="EMBL" id="JBHLZP010000001">
    <property type="protein sequence ID" value="MFB9830676.1"/>
    <property type="molecule type" value="Genomic_DNA"/>
</dbReference>